<organism evidence="1 2">
    <name type="scientific">Trichinella pseudospiralis</name>
    <name type="common">Parasitic roundworm</name>
    <dbReference type="NCBI Taxonomy" id="6337"/>
    <lineage>
        <taxon>Eukaryota</taxon>
        <taxon>Metazoa</taxon>
        <taxon>Ecdysozoa</taxon>
        <taxon>Nematoda</taxon>
        <taxon>Enoplea</taxon>
        <taxon>Dorylaimia</taxon>
        <taxon>Trichinellida</taxon>
        <taxon>Trichinellidae</taxon>
        <taxon>Trichinella</taxon>
    </lineage>
</organism>
<evidence type="ECO:0000313" key="1">
    <source>
        <dbReference type="EMBL" id="KRZ28614.1"/>
    </source>
</evidence>
<comment type="caution">
    <text evidence="1">The sequence shown here is derived from an EMBL/GenBank/DDBJ whole genome shotgun (WGS) entry which is preliminary data.</text>
</comment>
<dbReference type="EMBL" id="JYDV01000150">
    <property type="protein sequence ID" value="KRZ28614.1"/>
    <property type="molecule type" value="Genomic_DNA"/>
</dbReference>
<name>A0A0V1J0V8_TRIPS</name>
<sequence>MFVQFNNGSVRVNENFLWWLMFRSAGEEKKIPQVFTTRRNLCTVSMDFQHIQQQQLIHCLIKQ</sequence>
<reference evidence="1 2" key="1">
    <citation type="submission" date="2015-01" db="EMBL/GenBank/DDBJ databases">
        <title>Evolution of Trichinella species and genotypes.</title>
        <authorList>
            <person name="Korhonen P.K."/>
            <person name="Edoardo P."/>
            <person name="Giuseppe L.R."/>
            <person name="Gasser R.B."/>
        </authorList>
    </citation>
    <scope>NUCLEOTIDE SEQUENCE [LARGE SCALE GENOMIC DNA]</scope>
    <source>
        <strain evidence="1">ISS176</strain>
    </source>
</reference>
<accession>A0A0V1J0V8</accession>
<gene>
    <name evidence="1" type="ORF">T4C_11551</name>
</gene>
<protein>
    <submittedName>
        <fullName evidence="1">Uncharacterized protein</fullName>
    </submittedName>
</protein>
<proteinExistence type="predicted"/>
<evidence type="ECO:0000313" key="2">
    <source>
        <dbReference type="Proteomes" id="UP000054826"/>
    </source>
</evidence>
<dbReference type="Proteomes" id="UP000054826">
    <property type="component" value="Unassembled WGS sequence"/>
</dbReference>
<dbReference type="AlphaFoldDB" id="A0A0V1J0V8"/>